<keyword evidence="3" id="KW-1185">Reference proteome</keyword>
<feature type="compositionally biased region" description="Basic residues" evidence="1">
    <location>
        <begin position="46"/>
        <end position="63"/>
    </location>
</feature>
<evidence type="ECO:0000313" key="3">
    <source>
        <dbReference type="Proteomes" id="UP001165124"/>
    </source>
</evidence>
<feature type="compositionally biased region" description="Basic and acidic residues" evidence="1">
    <location>
        <begin position="123"/>
        <end position="134"/>
    </location>
</feature>
<feature type="region of interest" description="Disordered" evidence="1">
    <location>
        <begin position="647"/>
        <end position="704"/>
    </location>
</feature>
<accession>A0A9W6PU61</accession>
<feature type="region of interest" description="Disordered" evidence="1">
    <location>
        <begin position="1"/>
        <end position="279"/>
    </location>
</feature>
<dbReference type="SUPFAM" id="SSF51261">
    <property type="entry name" value="Duplicated hybrid motif"/>
    <property type="match status" value="1"/>
</dbReference>
<feature type="compositionally biased region" description="Polar residues" evidence="1">
    <location>
        <begin position="338"/>
        <end position="349"/>
    </location>
</feature>
<evidence type="ECO:0000256" key="1">
    <source>
        <dbReference type="SAM" id="MobiDB-lite"/>
    </source>
</evidence>
<feature type="compositionally biased region" description="Basic and acidic residues" evidence="1">
    <location>
        <begin position="193"/>
        <end position="225"/>
    </location>
</feature>
<feature type="compositionally biased region" description="Basic and acidic residues" evidence="1">
    <location>
        <begin position="326"/>
        <end position="337"/>
    </location>
</feature>
<dbReference type="InterPro" id="IPR011055">
    <property type="entry name" value="Dup_hybrid_motif"/>
</dbReference>
<dbReference type="EMBL" id="BSRZ01000002">
    <property type="protein sequence ID" value="GLW63023.1"/>
    <property type="molecule type" value="Genomic_DNA"/>
</dbReference>
<evidence type="ECO:0000313" key="2">
    <source>
        <dbReference type="EMBL" id="GLW63023.1"/>
    </source>
</evidence>
<feature type="compositionally biased region" description="Polar residues" evidence="1">
    <location>
        <begin position="11"/>
        <end position="34"/>
    </location>
</feature>
<evidence type="ECO:0008006" key="4">
    <source>
        <dbReference type="Google" id="ProtNLM"/>
    </source>
</evidence>
<feature type="compositionally biased region" description="Polar residues" evidence="1">
    <location>
        <begin position="686"/>
        <end position="704"/>
    </location>
</feature>
<sequence length="704" mass="74806">MAQRDGRHASQGFTHASPQATRVSPQETSATSQDAYARFWEDRPGGGRRSRSRRPQQRQRARSQRSGSDGVAEEWLFGKRSSEETLLDEASPRGPSAPSLGAPLKRPATEPPRRERRAPMRPLSERRSPAEHPSSRFPAGGRFDSDLDTTEDLTARGLRPRAFASEPGGLASGAVGAAAGPAGPASGPRVMPLRRDLGARPRAFDDRSFNDRAFNDRAFDDRAFDDSAPARATREERVFSPGPRGKSERRAWRGGRPSDRARRRDDARPAAPRPRIKLGQTDRLSAGALTLSVVVGLSLLAVVERAVIEGGPIGTPQQAGSAGALPDERDKTTRPQREQPSQRPAQTPGASAPAAPDVETLTAQIRRVTLQERGPAARLAYGAEVTGQPIVATIRMSPDRTWAFGTTVIPVPQNRSTMPEVAFFVARWSLGRWQTALSGSSAFAAQLGRMPASVMPPEEARALARFSGITAQQAAAATNGSRVGDRLMLPWKIGDIWTMGTAADGGAQPGRPLGTLAFSGGDGRVLAAGDGRVYRFCRDNAGNALVMVVHDSGLASAYYRVTAVTPQRDGSLVRRGAPLGRTGTARPCGGAPSPRAEVQFGLRRGEEAVPLEGARIGGWTFREQADPLLGFAQRGLMQVLPGGLLANLGPVPPEDEEIPPGQDEGGESGKGGNGKGGGKKSETDQENPAPSATPKRSSTSEDPQ</sequence>
<protein>
    <recommendedName>
        <fullName evidence="4">M23 family metallopeptidase</fullName>
    </recommendedName>
</protein>
<proteinExistence type="predicted"/>
<reference evidence="2" key="1">
    <citation type="submission" date="2023-02" db="EMBL/GenBank/DDBJ databases">
        <title>Actinomadura rubrobrunea NBRC 14622.</title>
        <authorList>
            <person name="Ichikawa N."/>
            <person name="Sato H."/>
            <person name="Tonouchi N."/>
        </authorList>
    </citation>
    <scope>NUCLEOTIDE SEQUENCE</scope>
    <source>
        <strain evidence="2">NBRC 14622</strain>
    </source>
</reference>
<feature type="compositionally biased region" description="Low complexity" evidence="1">
    <location>
        <begin position="167"/>
        <end position="188"/>
    </location>
</feature>
<feature type="region of interest" description="Disordered" evidence="1">
    <location>
        <begin position="572"/>
        <end position="594"/>
    </location>
</feature>
<name>A0A9W6PU61_9ACTN</name>
<gene>
    <name evidence="2" type="ORF">Arub01_12670</name>
</gene>
<dbReference type="Proteomes" id="UP001165124">
    <property type="component" value="Unassembled WGS sequence"/>
</dbReference>
<comment type="caution">
    <text evidence="2">The sequence shown here is derived from an EMBL/GenBank/DDBJ whole genome shotgun (WGS) entry which is preliminary data.</text>
</comment>
<dbReference type="Gene3D" id="2.70.70.10">
    <property type="entry name" value="Glucose Permease (Domain IIA)"/>
    <property type="match status" value="1"/>
</dbReference>
<dbReference type="AlphaFoldDB" id="A0A9W6PU61"/>
<feature type="compositionally biased region" description="Basic and acidic residues" evidence="1">
    <location>
        <begin position="245"/>
        <end position="268"/>
    </location>
</feature>
<feature type="region of interest" description="Disordered" evidence="1">
    <location>
        <begin position="311"/>
        <end position="359"/>
    </location>
</feature>
<organism evidence="2 3">
    <name type="scientific">Actinomadura rubrobrunea</name>
    <dbReference type="NCBI Taxonomy" id="115335"/>
    <lineage>
        <taxon>Bacteria</taxon>
        <taxon>Bacillati</taxon>
        <taxon>Actinomycetota</taxon>
        <taxon>Actinomycetes</taxon>
        <taxon>Streptosporangiales</taxon>
        <taxon>Thermomonosporaceae</taxon>
        <taxon>Actinomadura</taxon>
    </lineage>
</organism>